<proteinExistence type="predicted"/>
<gene>
    <name evidence="2" type="ORF">ENSA7_76720</name>
</gene>
<organism evidence="2 3">
    <name type="scientific">Enhygromyxa salina</name>
    <dbReference type="NCBI Taxonomy" id="215803"/>
    <lineage>
        <taxon>Bacteria</taxon>
        <taxon>Pseudomonadati</taxon>
        <taxon>Myxococcota</taxon>
        <taxon>Polyangia</taxon>
        <taxon>Nannocystales</taxon>
        <taxon>Nannocystaceae</taxon>
        <taxon>Enhygromyxa</taxon>
    </lineage>
</organism>
<keyword evidence="1" id="KW-0472">Membrane</keyword>
<feature type="transmembrane region" description="Helical" evidence="1">
    <location>
        <begin position="203"/>
        <end position="222"/>
    </location>
</feature>
<reference evidence="2 3" key="1">
    <citation type="submission" date="2018-03" db="EMBL/GenBank/DDBJ databases">
        <title>Draft Genome Sequences of the Obligatory Marine Myxobacteria Enhygromyxa salina SWB007.</title>
        <authorList>
            <person name="Poehlein A."/>
            <person name="Moghaddam J.A."/>
            <person name="Harms H."/>
            <person name="Alanjari M."/>
            <person name="Koenig G.M."/>
            <person name="Daniel R."/>
            <person name="Schaeberle T.F."/>
        </authorList>
    </citation>
    <scope>NUCLEOTIDE SEQUENCE [LARGE SCALE GENOMIC DNA]</scope>
    <source>
        <strain evidence="2 3">SWB007</strain>
    </source>
</reference>
<evidence type="ECO:0000256" key="1">
    <source>
        <dbReference type="SAM" id="Phobius"/>
    </source>
</evidence>
<feature type="transmembrane region" description="Helical" evidence="1">
    <location>
        <begin position="112"/>
        <end position="130"/>
    </location>
</feature>
<feature type="transmembrane region" description="Helical" evidence="1">
    <location>
        <begin position="58"/>
        <end position="77"/>
    </location>
</feature>
<keyword evidence="1" id="KW-1133">Transmembrane helix</keyword>
<accession>A0A2S9XPQ4</accession>
<evidence type="ECO:0000313" key="2">
    <source>
        <dbReference type="EMBL" id="PRP94849.1"/>
    </source>
</evidence>
<protein>
    <recommendedName>
        <fullName evidence="4">HTTM domain-containing protein</fullName>
    </recommendedName>
</protein>
<feature type="transmembrane region" description="Helical" evidence="1">
    <location>
        <begin position="18"/>
        <end position="38"/>
    </location>
</feature>
<dbReference type="AlphaFoldDB" id="A0A2S9XPQ4"/>
<keyword evidence="1" id="KW-0812">Transmembrane</keyword>
<dbReference type="Proteomes" id="UP000238823">
    <property type="component" value="Unassembled WGS sequence"/>
</dbReference>
<dbReference type="EMBL" id="PVNL01000139">
    <property type="protein sequence ID" value="PRP94849.1"/>
    <property type="molecule type" value="Genomic_DNA"/>
</dbReference>
<comment type="caution">
    <text evidence="2">The sequence shown here is derived from an EMBL/GenBank/DDBJ whole genome shotgun (WGS) entry which is preliminary data.</text>
</comment>
<feature type="transmembrane region" description="Helical" evidence="1">
    <location>
        <begin position="234"/>
        <end position="262"/>
    </location>
</feature>
<evidence type="ECO:0000313" key="3">
    <source>
        <dbReference type="Proteomes" id="UP000238823"/>
    </source>
</evidence>
<name>A0A2S9XPQ4_9BACT</name>
<feature type="transmembrane region" description="Helical" evidence="1">
    <location>
        <begin position="84"/>
        <end position="106"/>
    </location>
</feature>
<evidence type="ECO:0008006" key="4">
    <source>
        <dbReference type="Google" id="ProtNLM"/>
    </source>
</evidence>
<sequence>MSMGASVHGDGGRPGLRWVLAIVLMISLYGVLENLYIIPPPESSPAWSPAWLVTLDELVWPIAALSVLAGIGIAGLARGKRAQLWFGLLALLAMAVLVEAMAAHVGEHRRRFYSVGAALFGWLSGLIFARWRGADDDRSERLAEAGAAAALAATYANAGLQKLSAGGLFDDHSFQIYVLHHHHIDDSSVIGWLAQLVVAYPQIGVGLALSVVVIQAGAWVFLTGPRGRMVWGTLLISFHLGTLAFLHIIYVMATVLLVAWSYPWARIWAFVRRRPPPPPSVVDDPPLSVRELGVLACVGALVVALAWAAPTPHSLADAETNQPPHEVEF</sequence>